<comment type="caution">
    <text evidence="1">The sequence shown here is derived from an EMBL/GenBank/DDBJ whole genome shotgun (WGS) entry which is preliminary data.</text>
</comment>
<gene>
    <name evidence="1" type="ORF">NQ314_007768</name>
</gene>
<accession>A0AAV8YJZ6</accession>
<name>A0AAV8YJZ6_9CUCU</name>
<keyword evidence="2" id="KW-1185">Reference proteome</keyword>
<protein>
    <submittedName>
        <fullName evidence="1">Uncharacterized protein</fullName>
    </submittedName>
</protein>
<dbReference type="Proteomes" id="UP001162156">
    <property type="component" value="Unassembled WGS sequence"/>
</dbReference>
<evidence type="ECO:0000313" key="2">
    <source>
        <dbReference type="Proteomes" id="UP001162156"/>
    </source>
</evidence>
<dbReference type="EMBL" id="JANEYF010002147">
    <property type="protein sequence ID" value="KAJ8950846.1"/>
    <property type="molecule type" value="Genomic_DNA"/>
</dbReference>
<evidence type="ECO:0000313" key="1">
    <source>
        <dbReference type="EMBL" id="KAJ8950846.1"/>
    </source>
</evidence>
<organism evidence="1 2">
    <name type="scientific">Rhamnusium bicolor</name>
    <dbReference type="NCBI Taxonomy" id="1586634"/>
    <lineage>
        <taxon>Eukaryota</taxon>
        <taxon>Metazoa</taxon>
        <taxon>Ecdysozoa</taxon>
        <taxon>Arthropoda</taxon>
        <taxon>Hexapoda</taxon>
        <taxon>Insecta</taxon>
        <taxon>Pterygota</taxon>
        <taxon>Neoptera</taxon>
        <taxon>Endopterygota</taxon>
        <taxon>Coleoptera</taxon>
        <taxon>Polyphaga</taxon>
        <taxon>Cucujiformia</taxon>
        <taxon>Chrysomeloidea</taxon>
        <taxon>Cerambycidae</taxon>
        <taxon>Lepturinae</taxon>
        <taxon>Rhagiini</taxon>
        <taxon>Rhamnusium</taxon>
    </lineage>
</organism>
<sequence length="66" mass="7711">MVSCSLSKVNTLLIYSFTAFTMNCKMENQTMVSRTTRSDSHHVQKKLVNSDCDHFLYERNYNTIIN</sequence>
<reference evidence="1" key="1">
    <citation type="journal article" date="2023" name="Insect Mol. Biol.">
        <title>Genome sequencing provides insights into the evolution of gene families encoding plant cell wall-degrading enzymes in longhorned beetles.</title>
        <authorList>
            <person name="Shin N.R."/>
            <person name="Okamura Y."/>
            <person name="Kirsch R."/>
            <person name="Pauchet Y."/>
        </authorList>
    </citation>
    <scope>NUCLEOTIDE SEQUENCE</scope>
    <source>
        <strain evidence="1">RBIC_L_NR</strain>
    </source>
</reference>
<proteinExistence type="predicted"/>
<dbReference type="AlphaFoldDB" id="A0AAV8YJZ6"/>